<proteinExistence type="predicted"/>
<comment type="caution">
    <text evidence="2">The sequence shown here is derived from an EMBL/GenBank/DDBJ whole genome shotgun (WGS) entry which is preliminary data.</text>
</comment>
<dbReference type="Proteomes" id="UP001139447">
    <property type="component" value="Unassembled WGS sequence"/>
</dbReference>
<protein>
    <submittedName>
        <fullName evidence="2">Zinc-binding peptidase</fullName>
    </submittedName>
</protein>
<dbReference type="InterPro" id="IPR031321">
    <property type="entry name" value="UCP012641"/>
</dbReference>
<dbReference type="Pfam" id="PF10005">
    <property type="entry name" value="Zn_ribbon_DZR_6"/>
    <property type="match status" value="1"/>
</dbReference>
<reference evidence="2" key="1">
    <citation type="submission" date="2022-03" db="EMBL/GenBank/DDBJ databases">
        <authorList>
            <person name="Woo C.Y."/>
        </authorList>
    </citation>
    <scope>NUCLEOTIDE SEQUENCE</scope>
    <source>
        <strain evidence="2">CYS-02</strain>
    </source>
</reference>
<evidence type="ECO:0000313" key="3">
    <source>
        <dbReference type="Proteomes" id="UP001139447"/>
    </source>
</evidence>
<dbReference type="EMBL" id="JALGBI010000002">
    <property type="protein sequence ID" value="MCJ0765121.1"/>
    <property type="molecule type" value="Genomic_DNA"/>
</dbReference>
<dbReference type="Pfam" id="PF15887">
    <property type="entry name" value="Peptidase_Mx"/>
    <property type="match status" value="1"/>
</dbReference>
<accession>A0A9X1VWJ7</accession>
<evidence type="ECO:0000259" key="1">
    <source>
        <dbReference type="Pfam" id="PF10005"/>
    </source>
</evidence>
<dbReference type="InterPro" id="IPR011201">
    <property type="entry name" value="Zinc-ribbon_6_bact"/>
</dbReference>
<sequence>MKIFNCDHCGHPVFFENVTCLNCDSTLAFLPGPLTLAALEPVPGAAAPALWQRRDGEADGTRYRMCRNHDLYQACNFAVPADDANPLCLSCRQTRLLPDLSAPSNLERWYRIEAAKRRLYYTLARLGLMPTVSGTAPVEAPVFEFLADLPGEPPVLTGHRQGVITLNVAEADDDERARRRLALHEPYRTLLGHLRHESGHYYWDRLILAPKRLASFREVFGDESADYLKALEAHYAAGASAGDAWQEAHVSAYATAHPWEDWAETWAHYLHMVDLLETASTYQTTVVVPGAGPGQAAGASGPVANPFAAGDSDFDEMVRQWVPVTLLLNSLNRSLGQNDAYPFALREGALRKLRYVHDVIQASTGPAAAAATPVAAPQAAQKTSPPAAA</sequence>
<dbReference type="Gene3D" id="3.40.390.70">
    <property type="match status" value="1"/>
</dbReference>
<organism evidence="2 3">
    <name type="scientific">Variovorax terrae</name>
    <dbReference type="NCBI Taxonomy" id="2923278"/>
    <lineage>
        <taxon>Bacteria</taxon>
        <taxon>Pseudomonadati</taxon>
        <taxon>Pseudomonadota</taxon>
        <taxon>Betaproteobacteria</taxon>
        <taxon>Burkholderiales</taxon>
        <taxon>Comamonadaceae</taxon>
        <taxon>Variovorax</taxon>
    </lineage>
</organism>
<feature type="domain" description="Zinc-ribbon" evidence="1">
    <location>
        <begin position="4"/>
        <end position="101"/>
    </location>
</feature>
<dbReference type="PIRSF" id="PIRSF012641">
    <property type="entry name" value="UCP012641"/>
    <property type="match status" value="1"/>
</dbReference>
<name>A0A9X1VWJ7_9BURK</name>
<gene>
    <name evidence="2" type="ORF">MMF98_18055</name>
</gene>
<dbReference type="AlphaFoldDB" id="A0A9X1VWJ7"/>
<dbReference type="RefSeq" id="WP_243308212.1">
    <property type="nucleotide sequence ID" value="NZ_JALGBI010000002.1"/>
</dbReference>
<evidence type="ECO:0000313" key="2">
    <source>
        <dbReference type="EMBL" id="MCJ0765121.1"/>
    </source>
</evidence>
<keyword evidence="3" id="KW-1185">Reference proteome</keyword>